<name>H5XV20_9FIRM</name>
<evidence type="ECO:0000313" key="3">
    <source>
        <dbReference type="EMBL" id="EHQ89472.1"/>
    </source>
</evidence>
<protein>
    <submittedName>
        <fullName evidence="3">TIGR02679 family protein</fullName>
    </submittedName>
</protein>
<dbReference type="HOGENOM" id="CLU_035709_1_0_9"/>
<accession>H5XV20</accession>
<gene>
    <name evidence="3" type="ORF">DesyoDRAFT_2394</name>
</gene>
<dbReference type="eggNOG" id="COG4924">
    <property type="taxonomic scope" value="Bacteria"/>
</dbReference>
<evidence type="ECO:0000259" key="2">
    <source>
        <dbReference type="Pfam" id="PF11796"/>
    </source>
</evidence>
<keyword evidence="4" id="KW-1185">Reference proteome</keyword>
<proteinExistence type="predicted"/>
<dbReference type="InterPro" id="IPR024465">
    <property type="entry name" value="DUF2399"/>
</dbReference>
<dbReference type="NCBIfam" id="TIGR02679">
    <property type="entry name" value="TIGR02679 family protein"/>
    <property type="match status" value="1"/>
</dbReference>
<feature type="domain" description="DUF2399" evidence="1">
    <location>
        <begin position="283"/>
        <end position="454"/>
    </location>
</feature>
<reference evidence="3 4" key="1">
    <citation type="submission" date="2011-11" db="EMBL/GenBank/DDBJ databases">
        <title>The Noncontiguous Finished genome of Desulfosporosinus youngiae DSM 17734.</title>
        <authorList>
            <consortium name="US DOE Joint Genome Institute (JGI-PGF)"/>
            <person name="Lucas S."/>
            <person name="Han J."/>
            <person name="Lapidus A."/>
            <person name="Cheng J.-F."/>
            <person name="Goodwin L."/>
            <person name="Pitluck S."/>
            <person name="Peters L."/>
            <person name="Ovchinnikova G."/>
            <person name="Lu M."/>
            <person name="Land M.L."/>
            <person name="Hauser L."/>
            <person name="Pester M."/>
            <person name="Spring S."/>
            <person name="Ollivier B."/>
            <person name="Rattei T."/>
            <person name="Klenk H.-P."/>
            <person name="Wagner M."/>
            <person name="Loy A."/>
            <person name="Woyke T.J."/>
        </authorList>
    </citation>
    <scope>NUCLEOTIDE SEQUENCE [LARGE SCALE GENOMIC DNA]</scope>
    <source>
        <strain evidence="3 4">DSM 17734</strain>
    </source>
</reference>
<dbReference type="EMBL" id="CM001441">
    <property type="protein sequence ID" value="EHQ89472.1"/>
    <property type="molecule type" value="Genomic_DNA"/>
</dbReference>
<dbReference type="Pfam" id="PF11796">
    <property type="entry name" value="DUF3323"/>
    <property type="match status" value="1"/>
</dbReference>
<organism evidence="3 4">
    <name type="scientific">Desulfosporosinus youngiae DSM 17734</name>
    <dbReference type="NCBI Taxonomy" id="768710"/>
    <lineage>
        <taxon>Bacteria</taxon>
        <taxon>Bacillati</taxon>
        <taxon>Bacillota</taxon>
        <taxon>Clostridia</taxon>
        <taxon>Eubacteriales</taxon>
        <taxon>Desulfitobacteriaceae</taxon>
        <taxon>Desulfosporosinus</taxon>
    </lineage>
</organism>
<dbReference type="Pfam" id="PF09664">
    <property type="entry name" value="DUF2399"/>
    <property type="match status" value="1"/>
</dbReference>
<dbReference type="Proteomes" id="UP000005104">
    <property type="component" value="Chromosome"/>
</dbReference>
<evidence type="ECO:0000259" key="1">
    <source>
        <dbReference type="Pfam" id="PF09664"/>
    </source>
</evidence>
<feature type="domain" description="Conserved hypothetical protein CHP02679 N terminus" evidence="2">
    <location>
        <begin position="36"/>
        <end position="258"/>
    </location>
</feature>
<dbReference type="STRING" id="768710.DesyoDRAFT_2394"/>
<dbReference type="AlphaFoldDB" id="H5XV20"/>
<evidence type="ECO:0000313" key="4">
    <source>
        <dbReference type="Proteomes" id="UP000005104"/>
    </source>
</evidence>
<dbReference type="InterPro" id="IPR013495">
    <property type="entry name" value="CHP02679"/>
</dbReference>
<sequence length="459" mass="51932">MQSDELEKAKAYFTSTKGFARLFKAMAQKYQSLGRWGGSVTLTSPKDEEREAFSALFRADFSRQKSITISLERFAKALEFTKFSSVSPVSLLEEIQGESLISNAERTAGKERMKAGFFGDLLSRYPQPYCQRWLQAIIAKKSGTRPVHTAYETHPELLRVQMDHVLKALSDMNRQLPDKIERLPIFARRITKDPHGFDANSDTGRLLIQAMKILDSEVRGRDPLTFPLTGTEELTELYYSFGLLRDDLWNFVTCTGITAAAVDHENKDLSYLAEAYRQQVTLNLPLREVVRMGNAYAGARSPNESAKVVFVVENSGVFSALLDRFRGYSEDEGLAESPNPPFLCSHGQFKLASLLLLDKLAASGAMIYYSGDFDPEGLLMMERLLLRYPSQAKPWHYTVADYQLAQSEQVISPQRLKQLDRVVSSELVPLAEEILRAERAGYQEGILSELWRDIKAHER</sequence>
<dbReference type="InterPro" id="IPR024466">
    <property type="entry name" value="CHP02679_N"/>
</dbReference>